<dbReference type="EMBL" id="JBHTIH010000003">
    <property type="protein sequence ID" value="MFD0739279.1"/>
    <property type="molecule type" value="Genomic_DNA"/>
</dbReference>
<keyword evidence="2" id="KW-1185">Reference proteome</keyword>
<dbReference type="InterPro" id="IPR023393">
    <property type="entry name" value="START-like_dom_sf"/>
</dbReference>
<sequence length="114" mass="12171">MEPQARYETSGPVAGVGASLAWAGDKVGSGSQRIIESVPGQKVVNALDFDGSKAVGTFVLAPTANGTRVTWSLDSAHGYNPVSRWFGLMLDRWVGADYDKGLKKLKSVLESETR</sequence>
<dbReference type="CDD" id="cd07818">
    <property type="entry name" value="SRPBCC_1"/>
    <property type="match status" value="1"/>
</dbReference>
<proteinExistence type="predicted"/>
<organism evidence="1 2">
    <name type="scientific">Lysobacter koreensis</name>
    <dbReference type="NCBI Taxonomy" id="266122"/>
    <lineage>
        <taxon>Bacteria</taxon>
        <taxon>Pseudomonadati</taxon>
        <taxon>Pseudomonadota</taxon>
        <taxon>Gammaproteobacteria</taxon>
        <taxon>Lysobacterales</taxon>
        <taxon>Lysobacteraceae</taxon>
        <taxon>Lysobacter</taxon>
    </lineage>
</organism>
<evidence type="ECO:0000313" key="2">
    <source>
        <dbReference type="Proteomes" id="UP001597090"/>
    </source>
</evidence>
<evidence type="ECO:0000313" key="1">
    <source>
        <dbReference type="EMBL" id="MFD0739279.1"/>
    </source>
</evidence>
<name>A0ABW2YP58_9GAMM</name>
<dbReference type="Proteomes" id="UP001597090">
    <property type="component" value="Unassembled WGS sequence"/>
</dbReference>
<gene>
    <name evidence="1" type="ORF">ACFQZQ_08310</name>
</gene>
<dbReference type="InterPro" id="IPR019587">
    <property type="entry name" value="Polyketide_cyclase/dehydratase"/>
</dbReference>
<dbReference type="Gene3D" id="3.30.530.20">
    <property type="match status" value="1"/>
</dbReference>
<accession>A0ABW2YP58</accession>
<dbReference type="RefSeq" id="WP_386812281.1">
    <property type="nucleotide sequence ID" value="NZ_JBHTIH010000003.1"/>
</dbReference>
<dbReference type="SUPFAM" id="SSF55961">
    <property type="entry name" value="Bet v1-like"/>
    <property type="match status" value="1"/>
</dbReference>
<comment type="caution">
    <text evidence="1">The sequence shown here is derived from an EMBL/GenBank/DDBJ whole genome shotgun (WGS) entry which is preliminary data.</text>
</comment>
<dbReference type="Pfam" id="PF10604">
    <property type="entry name" value="Polyketide_cyc2"/>
    <property type="match status" value="1"/>
</dbReference>
<reference evidence="2" key="1">
    <citation type="journal article" date="2019" name="Int. J. Syst. Evol. Microbiol.">
        <title>The Global Catalogue of Microorganisms (GCM) 10K type strain sequencing project: providing services to taxonomists for standard genome sequencing and annotation.</title>
        <authorList>
            <consortium name="The Broad Institute Genomics Platform"/>
            <consortium name="The Broad Institute Genome Sequencing Center for Infectious Disease"/>
            <person name="Wu L."/>
            <person name="Ma J."/>
        </authorList>
    </citation>
    <scope>NUCLEOTIDE SEQUENCE [LARGE SCALE GENOMIC DNA]</scope>
    <source>
        <strain evidence="2">CCUG 55491</strain>
    </source>
</reference>
<protein>
    <submittedName>
        <fullName evidence="1">SRPBCC family protein</fullName>
    </submittedName>
</protein>